<dbReference type="InterPro" id="IPR010131">
    <property type="entry name" value="MdtP/NodT-like"/>
</dbReference>
<dbReference type="PANTHER" id="PTHR30203">
    <property type="entry name" value="OUTER MEMBRANE CATION EFFLUX PROTEIN"/>
    <property type="match status" value="1"/>
</dbReference>
<sequence length="415" mass="48055">MFIRTVLSRLAGVLIIQLAAVSSVLAGPELTLAEAERLALEHAPWLQHHRTNADAAAERAVYQSRLPDPQLTLGFLNVPTDSYRLDQEDMTMTMVGIRQAFPPGRTLKLKGQVAEKELSREQVRVDMERRNLLRQVRETWIELYFQQQSLKTLEELRRLARKQLEASEARYRAAQEMQQSVLKSRQALARLHEREPMLRAQAARLQAQLARWVGEAAYQPLPAELPPLPAVPETFDPTRHPDWLAAQYGLEQARLEVDMARQEYKPAWMLDLSYGFRRPMPNGMERPDLVTAMVTLDMPVFRNKRQDRRLAEKQAMEAGMHYEIEDKRRELEVMYSSMRAEYDALTEREKIFAQELLPATRRESQVTVAGFARDQAEYREAIMKTLDTELEYLRLRADRIKAQAELLYLTGEPQS</sequence>
<organism evidence="2 3">
    <name type="scientific">Sulfuricaulis limicola</name>
    <dbReference type="NCBI Taxonomy" id="1620215"/>
    <lineage>
        <taxon>Bacteria</taxon>
        <taxon>Pseudomonadati</taxon>
        <taxon>Pseudomonadota</taxon>
        <taxon>Gammaproteobacteria</taxon>
        <taxon>Acidiferrobacterales</taxon>
        <taxon>Acidiferrobacteraceae</taxon>
        <taxon>Sulfuricaulis</taxon>
    </lineage>
</organism>
<gene>
    <name evidence="2" type="ORF">SCL_0470</name>
</gene>
<dbReference type="SUPFAM" id="SSF56954">
    <property type="entry name" value="Outer membrane efflux proteins (OEP)"/>
    <property type="match status" value="1"/>
</dbReference>
<accession>A0A1B4XDC8</accession>
<keyword evidence="3" id="KW-1185">Reference proteome</keyword>
<evidence type="ECO:0000313" key="2">
    <source>
        <dbReference type="EMBL" id="BAV32792.1"/>
    </source>
</evidence>
<dbReference type="GO" id="GO:0015562">
    <property type="term" value="F:efflux transmembrane transporter activity"/>
    <property type="evidence" value="ECO:0007669"/>
    <property type="project" value="InterPro"/>
</dbReference>
<dbReference type="EMBL" id="AP014879">
    <property type="protein sequence ID" value="BAV32792.1"/>
    <property type="molecule type" value="Genomic_DNA"/>
</dbReference>
<keyword evidence="1" id="KW-0175">Coiled coil</keyword>
<dbReference type="KEGG" id="slim:SCL_0470"/>
<reference evidence="2 3" key="1">
    <citation type="submission" date="2015-05" db="EMBL/GenBank/DDBJ databases">
        <title>Complete genome sequence of a sulfur-oxidizing gammaproteobacterium strain HA5.</title>
        <authorList>
            <person name="Miura A."/>
            <person name="Kojima H."/>
            <person name="Fukui M."/>
        </authorList>
    </citation>
    <scope>NUCLEOTIDE SEQUENCE [LARGE SCALE GENOMIC DNA]</scope>
    <source>
        <strain evidence="2 3">HA5</strain>
    </source>
</reference>
<proteinExistence type="predicted"/>
<dbReference type="InParanoid" id="A0A1B4XDC8"/>
<evidence type="ECO:0000256" key="1">
    <source>
        <dbReference type="SAM" id="Coils"/>
    </source>
</evidence>
<dbReference type="Gene3D" id="1.20.1600.10">
    <property type="entry name" value="Outer membrane efflux proteins (OEP)"/>
    <property type="match status" value="1"/>
</dbReference>
<evidence type="ECO:0000313" key="3">
    <source>
        <dbReference type="Proteomes" id="UP000243180"/>
    </source>
</evidence>
<protein>
    <submittedName>
        <fullName evidence="2">Transporter</fullName>
    </submittedName>
</protein>
<dbReference type="Proteomes" id="UP000243180">
    <property type="component" value="Chromosome"/>
</dbReference>
<dbReference type="PANTHER" id="PTHR30203:SF24">
    <property type="entry name" value="BLR4935 PROTEIN"/>
    <property type="match status" value="1"/>
</dbReference>
<name>A0A1B4XDC8_9GAMM</name>
<feature type="coiled-coil region" evidence="1">
    <location>
        <begin position="150"/>
        <end position="177"/>
    </location>
</feature>
<dbReference type="OrthoDB" id="5607838at2"/>
<dbReference type="RefSeq" id="WP_096359625.1">
    <property type="nucleotide sequence ID" value="NZ_AP014879.1"/>
</dbReference>
<dbReference type="AlphaFoldDB" id="A0A1B4XDC8"/>